<feature type="transmembrane region" description="Helical" evidence="1">
    <location>
        <begin position="23"/>
        <end position="44"/>
    </location>
</feature>
<proteinExistence type="predicted"/>
<accession>A0A409VHL3</accession>
<keyword evidence="1" id="KW-0472">Membrane</keyword>
<feature type="transmembrane region" description="Helical" evidence="1">
    <location>
        <begin position="51"/>
        <end position="75"/>
    </location>
</feature>
<keyword evidence="1" id="KW-0812">Transmembrane</keyword>
<reference evidence="2 3" key="1">
    <citation type="journal article" date="2018" name="Evol. Lett.">
        <title>Horizontal gene cluster transfer increased hallucinogenic mushroom diversity.</title>
        <authorList>
            <person name="Reynolds H.T."/>
            <person name="Vijayakumar V."/>
            <person name="Gluck-Thaler E."/>
            <person name="Korotkin H.B."/>
            <person name="Matheny P.B."/>
            <person name="Slot J.C."/>
        </authorList>
    </citation>
    <scope>NUCLEOTIDE SEQUENCE [LARGE SCALE GENOMIC DNA]</scope>
    <source>
        <strain evidence="2 3">SRW20</strain>
    </source>
</reference>
<name>A0A409VHL3_9AGAR</name>
<dbReference type="Proteomes" id="UP000284706">
    <property type="component" value="Unassembled WGS sequence"/>
</dbReference>
<feature type="transmembrane region" description="Helical" evidence="1">
    <location>
        <begin position="219"/>
        <end position="240"/>
    </location>
</feature>
<comment type="caution">
    <text evidence="2">The sequence shown here is derived from an EMBL/GenBank/DDBJ whole genome shotgun (WGS) entry which is preliminary data.</text>
</comment>
<keyword evidence="3" id="KW-1185">Reference proteome</keyword>
<keyword evidence="1" id="KW-1133">Transmembrane helix</keyword>
<gene>
    <name evidence="2" type="ORF">CVT26_000337</name>
</gene>
<dbReference type="AlphaFoldDB" id="A0A409VHL3"/>
<dbReference type="EMBL" id="NHYE01005647">
    <property type="protein sequence ID" value="PPQ65720.1"/>
    <property type="molecule type" value="Genomic_DNA"/>
</dbReference>
<feature type="transmembrane region" description="Helical" evidence="1">
    <location>
        <begin position="100"/>
        <end position="122"/>
    </location>
</feature>
<dbReference type="OrthoDB" id="2873242at2759"/>
<feature type="transmembrane region" description="Helical" evidence="1">
    <location>
        <begin position="260"/>
        <end position="278"/>
    </location>
</feature>
<organism evidence="2 3">
    <name type="scientific">Gymnopilus dilepis</name>
    <dbReference type="NCBI Taxonomy" id="231916"/>
    <lineage>
        <taxon>Eukaryota</taxon>
        <taxon>Fungi</taxon>
        <taxon>Dikarya</taxon>
        <taxon>Basidiomycota</taxon>
        <taxon>Agaricomycotina</taxon>
        <taxon>Agaricomycetes</taxon>
        <taxon>Agaricomycetidae</taxon>
        <taxon>Agaricales</taxon>
        <taxon>Agaricineae</taxon>
        <taxon>Hymenogastraceae</taxon>
        <taxon>Gymnopilus</taxon>
    </lineage>
</organism>
<feature type="transmembrane region" description="Helical" evidence="1">
    <location>
        <begin position="175"/>
        <end position="198"/>
    </location>
</feature>
<feature type="transmembrane region" description="Helical" evidence="1">
    <location>
        <begin position="134"/>
        <end position="155"/>
    </location>
</feature>
<protein>
    <submittedName>
        <fullName evidence="2">Uncharacterized protein</fullName>
    </submittedName>
</protein>
<sequence length="343" mass="37609">MSAPTFSVSVQKAVIGISINSTVLSALLLGIYSVVYIGALYIYLSKKSSQHWVVLAAISSSYAAYVTYSIIVWFFDQQLFVNDSDTRETLFLAVVSGPNWIVLVNDILIFLIAAIADGILIWRCFNIWDRSLRVIILPSFLLLCEIATDLALITLQCVRHFTFTVEQGVVFNHLLAAQGFITFGTSVIATFLIGYRVYLASKLDVSKNSRRFFNQVLEILVQSTAVYSLSAFAFALSAVIPQTFSNAVAWTAAETYTTLIFLFAAGVAPTIMVARVAFLDDRSKNTPTVSMHMSGLDFHVRTSTHAGGHQATGNTSSVTSVEPGFQRAAEGFYEKEEGIITPV</sequence>
<evidence type="ECO:0000256" key="1">
    <source>
        <dbReference type="SAM" id="Phobius"/>
    </source>
</evidence>
<dbReference type="InParanoid" id="A0A409VHL3"/>
<evidence type="ECO:0000313" key="2">
    <source>
        <dbReference type="EMBL" id="PPQ65720.1"/>
    </source>
</evidence>
<evidence type="ECO:0000313" key="3">
    <source>
        <dbReference type="Proteomes" id="UP000284706"/>
    </source>
</evidence>